<organism evidence="1 2">
    <name type="scientific">Caerostris extrusa</name>
    <name type="common">Bark spider</name>
    <name type="synonym">Caerostris bankana</name>
    <dbReference type="NCBI Taxonomy" id="172846"/>
    <lineage>
        <taxon>Eukaryota</taxon>
        <taxon>Metazoa</taxon>
        <taxon>Ecdysozoa</taxon>
        <taxon>Arthropoda</taxon>
        <taxon>Chelicerata</taxon>
        <taxon>Arachnida</taxon>
        <taxon>Araneae</taxon>
        <taxon>Araneomorphae</taxon>
        <taxon>Entelegynae</taxon>
        <taxon>Araneoidea</taxon>
        <taxon>Araneidae</taxon>
        <taxon>Caerostris</taxon>
    </lineage>
</organism>
<reference evidence="1 2" key="1">
    <citation type="submission" date="2021-06" db="EMBL/GenBank/DDBJ databases">
        <title>Caerostris extrusa draft genome.</title>
        <authorList>
            <person name="Kono N."/>
            <person name="Arakawa K."/>
        </authorList>
    </citation>
    <scope>NUCLEOTIDE SEQUENCE [LARGE SCALE GENOMIC DNA]</scope>
</reference>
<dbReference type="AlphaFoldDB" id="A0AAV4V270"/>
<name>A0AAV4V270_CAEEX</name>
<proteinExistence type="predicted"/>
<gene>
    <name evidence="1" type="ORF">CEXT_650931</name>
</gene>
<evidence type="ECO:0000313" key="2">
    <source>
        <dbReference type="Proteomes" id="UP001054945"/>
    </source>
</evidence>
<keyword evidence="2" id="KW-1185">Reference proteome</keyword>
<evidence type="ECO:0000313" key="1">
    <source>
        <dbReference type="EMBL" id="GIY63933.1"/>
    </source>
</evidence>
<dbReference type="Proteomes" id="UP001054945">
    <property type="component" value="Unassembled WGS sequence"/>
</dbReference>
<evidence type="ECO:0008006" key="3">
    <source>
        <dbReference type="Google" id="ProtNLM"/>
    </source>
</evidence>
<dbReference type="EMBL" id="BPLR01013807">
    <property type="protein sequence ID" value="GIY63933.1"/>
    <property type="molecule type" value="Genomic_DNA"/>
</dbReference>
<accession>A0AAV4V270</accession>
<sequence length="67" mass="7817">MRRPRTSPLHNCRNCDNCHRHDYICRLDKRWPDVSLRTDSPGVQVIQPIKRPRAHRAEAALLSLCEG</sequence>
<protein>
    <recommendedName>
        <fullName evidence="3">Zn(2)-C6 fungal-type domain-containing protein</fullName>
    </recommendedName>
</protein>
<comment type="caution">
    <text evidence="1">The sequence shown here is derived from an EMBL/GenBank/DDBJ whole genome shotgun (WGS) entry which is preliminary data.</text>
</comment>